<evidence type="ECO:0000313" key="2">
    <source>
        <dbReference type="EMBL" id="RKR90579.1"/>
    </source>
</evidence>
<keyword evidence="1" id="KW-1133">Transmembrane helix</keyword>
<proteinExistence type="predicted"/>
<comment type="caution">
    <text evidence="2">The sequence shown here is derived from an EMBL/GenBank/DDBJ whole genome shotgun (WGS) entry which is preliminary data.</text>
</comment>
<feature type="transmembrane region" description="Helical" evidence="1">
    <location>
        <begin position="64"/>
        <end position="84"/>
    </location>
</feature>
<dbReference type="EMBL" id="RBKT01000001">
    <property type="protein sequence ID" value="RKR90579.1"/>
    <property type="molecule type" value="Genomic_DNA"/>
</dbReference>
<evidence type="ECO:0000256" key="1">
    <source>
        <dbReference type="SAM" id="Phobius"/>
    </source>
</evidence>
<feature type="transmembrane region" description="Helical" evidence="1">
    <location>
        <begin position="153"/>
        <end position="175"/>
    </location>
</feature>
<feature type="transmembrane region" description="Helical" evidence="1">
    <location>
        <begin position="96"/>
        <end position="115"/>
    </location>
</feature>
<keyword evidence="1" id="KW-0812">Transmembrane</keyword>
<dbReference type="AlphaFoldDB" id="A0A495JR92"/>
<dbReference type="Proteomes" id="UP000277671">
    <property type="component" value="Unassembled WGS sequence"/>
</dbReference>
<keyword evidence="3" id="KW-1185">Reference proteome</keyword>
<name>A0A495JR92_9ACTN</name>
<evidence type="ECO:0000313" key="3">
    <source>
        <dbReference type="Proteomes" id="UP000277671"/>
    </source>
</evidence>
<reference evidence="2 3" key="1">
    <citation type="submission" date="2018-10" db="EMBL/GenBank/DDBJ databases">
        <title>Sequencing the genomes of 1000 actinobacteria strains.</title>
        <authorList>
            <person name="Klenk H.-P."/>
        </authorList>
    </citation>
    <scope>NUCLEOTIDE SEQUENCE [LARGE SCALE GENOMIC DNA]</scope>
    <source>
        <strain evidence="2 3">DSM 45175</strain>
    </source>
</reference>
<protein>
    <submittedName>
        <fullName evidence="2">Uncharacterized protein</fullName>
    </submittedName>
</protein>
<dbReference type="RefSeq" id="WP_121158832.1">
    <property type="nucleotide sequence ID" value="NZ_RBKT01000001.1"/>
</dbReference>
<sequence length="192" mass="19751">MDDKSIFENHINEGTFTADWLSNPGSSSSMTAVAVAAADSTPRPEHQKPVAATMKSGWRRSGTVLLAATVVCGTAMLVMSVGAPSTIDAMPALMRSIWHVGLVFIGIIGLVGIVWRGDLAVGLALQLGSLILLATAASMYAVALFAAPGTAATLAGVSIAAIPVVSLWGAGQIVGKLDGLRQVDRHVSSDRD</sequence>
<gene>
    <name evidence="2" type="ORF">BDK92_4957</name>
</gene>
<accession>A0A495JR92</accession>
<keyword evidence="1" id="KW-0472">Membrane</keyword>
<organism evidence="2 3">
    <name type="scientific">Micromonospora pisi</name>
    <dbReference type="NCBI Taxonomy" id="589240"/>
    <lineage>
        <taxon>Bacteria</taxon>
        <taxon>Bacillati</taxon>
        <taxon>Actinomycetota</taxon>
        <taxon>Actinomycetes</taxon>
        <taxon>Micromonosporales</taxon>
        <taxon>Micromonosporaceae</taxon>
        <taxon>Micromonospora</taxon>
    </lineage>
</organism>
<feature type="transmembrane region" description="Helical" evidence="1">
    <location>
        <begin position="127"/>
        <end position="147"/>
    </location>
</feature>